<evidence type="ECO:0000313" key="2">
    <source>
        <dbReference type="EMBL" id="QPC63807.1"/>
    </source>
</evidence>
<feature type="region of interest" description="Disordered" evidence="1">
    <location>
        <begin position="153"/>
        <end position="188"/>
    </location>
</feature>
<sequence length="434" mass="48639">MNFNFTLPVRPRPHTLSTEAANCSYDNQTVSSPSKSDLKVKKRIPVLRQKPGASENTRPETSIDAEIVRLKSKTTSNQTFFQNGTLMPGLRHDQFHEKAQSDELSTEQFTKRALSPVVADGEVSLLQMVKQNIRHLRSQTPSPEPMCIPAPMHKSGQQGARSTSSSYPEDIVRSPCVPSPPDSHMALSNLGDLKRYSLTNDRLSGLRSSSSSSGYSRAVSQGSAYKTLTEAATAIGKLQRLPTPSYHRFEVSSSSEDLALKNLAPHNSEVSNESERGSIKSLETQPLKRVTAHTRFDYLADRFHSESPSPSVRLPQIIKSKKRKASAISLRSISAGVKRSRVEVKKLAHNICRNSCDKLRQARENIKRQQKEQKKQYSIWKELRRKLKPGDAIKGKHEKGFATFSMEKSIRGAKSWWKAGVDKYQAPEWMHFGK</sequence>
<dbReference type="EMBL" id="CP064749">
    <property type="protein sequence ID" value="QPC63807.1"/>
    <property type="molecule type" value="Genomic_DNA"/>
</dbReference>
<dbReference type="Proteomes" id="UP000663297">
    <property type="component" value="Chromosome 3"/>
</dbReference>
<protein>
    <submittedName>
        <fullName evidence="2">Uncharacterized protein</fullName>
    </submittedName>
</protein>
<evidence type="ECO:0000313" key="3">
    <source>
        <dbReference type="Proteomes" id="UP000663297"/>
    </source>
</evidence>
<proteinExistence type="predicted"/>
<feature type="region of interest" description="Disordered" evidence="1">
    <location>
        <begin position="265"/>
        <end position="286"/>
    </location>
</feature>
<gene>
    <name evidence="2" type="ORF">HYE67_006038</name>
</gene>
<dbReference type="AlphaFoldDB" id="A0A7S8HW97"/>
<evidence type="ECO:0000256" key="1">
    <source>
        <dbReference type="SAM" id="MobiDB-lite"/>
    </source>
</evidence>
<accession>A0A7S8HW97</accession>
<reference evidence="2" key="1">
    <citation type="submission" date="2020-11" db="EMBL/GenBank/DDBJ databases">
        <title>The chromosome-scale genome resource for two endophytic Fusarium species: F. culmorum and F. pseudograminearum.</title>
        <authorList>
            <person name="Yuan Z."/>
        </authorList>
    </citation>
    <scope>NUCLEOTIDE SEQUENCE</scope>
    <source>
        <strain evidence="2">Class2-1B</strain>
    </source>
</reference>
<name>A0A7S8HW97_FUSCU</name>
<organism evidence="2 3">
    <name type="scientific">Fusarium culmorum</name>
    <dbReference type="NCBI Taxonomy" id="5516"/>
    <lineage>
        <taxon>Eukaryota</taxon>
        <taxon>Fungi</taxon>
        <taxon>Dikarya</taxon>
        <taxon>Ascomycota</taxon>
        <taxon>Pezizomycotina</taxon>
        <taxon>Sordariomycetes</taxon>
        <taxon>Hypocreomycetidae</taxon>
        <taxon>Hypocreales</taxon>
        <taxon>Nectriaceae</taxon>
        <taxon>Fusarium</taxon>
    </lineage>
</organism>
<feature type="compositionally biased region" description="Polar residues" evidence="1">
    <location>
        <begin position="155"/>
        <end position="167"/>
    </location>
</feature>